<accession>A0A1G9AGB0</accession>
<evidence type="ECO:0000259" key="1">
    <source>
        <dbReference type="Pfam" id="PF14024"/>
    </source>
</evidence>
<dbReference type="STRING" id="683260.SAMN05421874_106158"/>
<proteinExistence type="predicted"/>
<evidence type="ECO:0000313" key="2">
    <source>
        <dbReference type="EMBL" id="SDK25555.1"/>
    </source>
</evidence>
<dbReference type="InterPro" id="IPR025334">
    <property type="entry name" value="DUF4240"/>
</dbReference>
<dbReference type="AlphaFoldDB" id="A0A1G9AGB0"/>
<sequence>MDVDGFWTLIEQSEQQTSLRAERVAWLEERLSAIPAEEIVDFAGWWTLAANRSCTWDMYAVYWFLMGSGSSDGFGSFVSWLIGLGREAFETVADCPDAALEVPQIQHVLELQRSFAEDRATRGRRRTGRRVMWTREEWPEFELLSYVSHEPYRKATGLDVYSLYDVLKARGITSAFPSWPDGECWDFDDMEELVRRLPRVARYPGVVEPETSTG</sequence>
<dbReference type="EMBL" id="FNFB01000006">
    <property type="protein sequence ID" value="SDK25555.1"/>
    <property type="molecule type" value="Genomic_DNA"/>
</dbReference>
<dbReference type="Pfam" id="PF14024">
    <property type="entry name" value="DUF4240"/>
    <property type="match status" value="1"/>
</dbReference>
<keyword evidence="3" id="KW-1185">Reference proteome</keyword>
<dbReference type="Proteomes" id="UP000198683">
    <property type="component" value="Unassembled WGS sequence"/>
</dbReference>
<dbReference type="OrthoDB" id="6200718at2"/>
<reference evidence="2 3" key="1">
    <citation type="submission" date="2016-10" db="EMBL/GenBank/DDBJ databases">
        <authorList>
            <person name="de Groot N.N."/>
        </authorList>
    </citation>
    <scope>NUCLEOTIDE SEQUENCE [LARGE SCALE GENOMIC DNA]</scope>
    <source>
        <strain evidence="2 3">CGMCC 4.5681</strain>
    </source>
</reference>
<protein>
    <recommendedName>
        <fullName evidence="1">DUF4240 domain-containing protein</fullName>
    </recommendedName>
</protein>
<gene>
    <name evidence="2" type="ORF">SAMN05421874_106158</name>
</gene>
<feature type="domain" description="DUF4240" evidence="1">
    <location>
        <begin position="1"/>
        <end position="153"/>
    </location>
</feature>
<dbReference type="RefSeq" id="WP_090763470.1">
    <property type="nucleotide sequence ID" value="NZ_FNFB01000006.1"/>
</dbReference>
<evidence type="ECO:0000313" key="3">
    <source>
        <dbReference type="Proteomes" id="UP000198683"/>
    </source>
</evidence>
<name>A0A1G9AGB0_9ACTN</name>
<organism evidence="2 3">
    <name type="scientific">Nonomuraea maritima</name>
    <dbReference type="NCBI Taxonomy" id="683260"/>
    <lineage>
        <taxon>Bacteria</taxon>
        <taxon>Bacillati</taxon>
        <taxon>Actinomycetota</taxon>
        <taxon>Actinomycetes</taxon>
        <taxon>Streptosporangiales</taxon>
        <taxon>Streptosporangiaceae</taxon>
        <taxon>Nonomuraea</taxon>
    </lineage>
</organism>